<dbReference type="EMBL" id="ML991799">
    <property type="protein sequence ID" value="KAF2234321.1"/>
    <property type="molecule type" value="Genomic_DNA"/>
</dbReference>
<dbReference type="CDD" id="cd16653">
    <property type="entry name" value="RING-like_Rtf2"/>
    <property type="match status" value="1"/>
</dbReference>
<dbReference type="OrthoDB" id="247013at2759"/>
<protein>
    <submittedName>
        <fullName evidence="3">DUF602-domain-containing protein</fullName>
    </submittedName>
</protein>
<accession>A0A6A6H949</accession>
<feature type="compositionally biased region" description="Basic and acidic residues" evidence="2">
    <location>
        <begin position="10"/>
        <end position="19"/>
    </location>
</feature>
<dbReference type="InterPro" id="IPR027799">
    <property type="entry name" value="Rtf2_RING-finger"/>
</dbReference>
<evidence type="ECO:0000256" key="2">
    <source>
        <dbReference type="SAM" id="MobiDB-lite"/>
    </source>
</evidence>
<organism evidence="3 4">
    <name type="scientific">Viridothelium virens</name>
    <name type="common">Speckled blister lichen</name>
    <name type="synonym">Trypethelium virens</name>
    <dbReference type="NCBI Taxonomy" id="1048519"/>
    <lineage>
        <taxon>Eukaryota</taxon>
        <taxon>Fungi</taxon>
        <taxon>Dikarya</taxon>
        <taxon>Ascomycota</taxon>
        <taxon>Pezizomycotina</taxon>
        <taxon>Dothideomycetes</taxon>
        <taxon>Dothideomycetes incertae sedis</taxon>
        <taxon>Trypetheliales</taxon>
        <taxon>Trypetheliaceae</taxon>
        <taxon>Viridothelium</taxon>
    </lineage>
</organism>
<proteinExistence type="inferred from homology"/>
<dbReference type="Pfam" id="PF04641">
    <property type="entry name" value="Rtf2"/>
    <property type="match status" value="1"/>
</dbReference>
<sequence length="304" mass="33089">MGNDGGSIPSRRELVKEAARNPSATELKESQHSQQEYYWTTDPLSQKPLAAPIVSDCNGKLYNKDSIIEHLLPSEDEVKKSEAEDVLQGAVNSLKDVVDVKFTVDPSLEGEMTGSTKIAQWICPITNERLGAGAKAVYVVPCGHAFSANAVKEVSGELCMTCNSPYASNDVVPILPTAEIDIARLSLRIRDLQARGLSHSLKKAVGNKKRKKVAEATELKKDGDMVPRTASPAHKSRDVGIKNASTASLTAKVMEEQDLRNKRRKHEGNNNLKGLFSARDSTRSSGANSDFMTRGFSIPANDKR</sequence>
<dbReference type="PANTHER" id="PTHR12775">
    <property type="entry name" value="PROTEIN C20ORF43 HOMOLOG"/>
    <property type="match status" value="1"/>
</dbReference>
<evidence type="ECO:0000313" key="4">
    <source>
        <dbReference type="Proteomes" id="UP000800092"/>
    </source>
</evidence>
<dbReference type="AlphaFoldDB" id="A0A6A6H949"/>
<dbReference type="PANTHER" id="PTHR12775:SF0">
    <property type="entry name" value="REPLICATION TERMINATION FACTOR 2"/>
    <property type="match status" value="1"/>
</dbReference>
<dbReference type="GO" id="GO:0005634">
    <property type="term" value="C:nucleus"/>
    <property type="evidence" value="ECO:0007669"/>
    <property type="project" value="TreeGrafter"/>
</dbReference>
<comment type="similarity">
    <text evidence="1">Belongs to the rtf2 family.</text>
</comment>
<dbReference type="InterPro" id="IPR006735">
    <property type="entry name" value="Rtf2"/>
</dbReference>
<feature type="region of interest" description="Disordered" evidence="2">
    <location>
        <begin position="224"/>
        <end position="304"/>
    </location>
</feature>
<feature type="region of interest" description="Disordered" evidence="2">
    <location>
        <begin position="1"/>
        <end position="39"/>
    </location>
</feature>
<reference evidence="3" key="1">
    <citation type="journal article" date="2020" name="Stud. Mycol.">
        <title>101 Dothideomycetes genomes: a test case for predicting lifestyles and emergence of pathogens.</title>
        <authorList>
            <person name="Haridas S."/>
            <person name="Albert R."/>
            <person name="Binder M."/>
            <person name="Bloem J."/>
            <person name="Labutti K."/>
            <person name="Salamov A."/>
            <person name="Andreopoulos B."/>
            <person name="Baker S."/>
            <person name="Barry K."/>
            <person name="Bills G."/>
            <person name="Bluhm B."/>
            <person name="Cannon C."/>
            <person name="Castanera R."/>
            <person name="Culley D."/>
            <person name="Daum C."/>
            <person name="Ezra D."/>
            <person name="Gonzalez J."/>
            <person name="Henrissat B."/>
            <person name="Kuo A."/>
            <person name="Liang C."/>
            <person name="Lipzen A."/>
            <person name="Lutzoni F."/>
            <person name="Magnuson J."/>
            <person name="Mondo S."/>
            <person name="Nolan M."/>
            <person name="Ohm R."/>
            <person name="Pangilinan J."/>
            <person name="Park H.-J."/>
            <person name="Ramirez L."/>
            <person name="Alfaro M."/>
            <person name="Sun H."/>
            <person name="Tritt A."/>
            <person name="Yoshinaga Y."/>
            <person name="Zwiers L.-H."/>
            <person name="Turgeon B."/>
            <person name="Goodwin S."/>
            <person name="Spatafora J."/>
            <person name="Crous P."/>
            <person name="Grigoriev I."/>
        </authorList>
    </citation>
    <scope>NUCLEOTIDE SEQUENCE</scope>
    <source>
        <strain evidence="3">Tuck. ex Michener</strain>
    </source>
</reference>
<dbReference type="Proteomes" id="UP000800092">
    <property type="component" value="Unassembled WGS sequence"/>
</dbReference>
<dbReference type="GO" id="GO:0006274">
    <property type="term" value="P:DNA replication termination"/>
    <property type="evidence" value="ECO:0007669"/>
    <property type="project" value="TreeGrafter"/>
</dbReference>
<evidence type="ECO:0000256" key="1">
    <source>
        <dbReference type="ARBA" id="ARBA00009885"/>
    </source>
</evidence>
<gene>
    <name evidence="3" type="ORF">EV356DRAFT_485327</name>
</gene>
<name>A0A6A6H949_VIRVR</name>
<evidence type="ECO:0000313" key="3">
    <source>
        <dbReference type="EMBL" id="KAF2234321.1"/>
    </source>
</evidence>
<keyword evidence="4" id="KW-1185">Reference proteome</keyword>